<evidence type="ECO:0000313" key="8">
    <source>
        <dbReference type="Proteomes" id="UP000214646"/>
    </source>
</evidence>
<dbReference type="Pfam" id="PF07587">
    <property type="entry name" value="PSD1"/>
    <property type="match status" value="1"/>
</dbReference>
<dbReference type="Proteomes" id="UP000214646">
    <property type="component" value="Unassembled WGS sequence"/>
</dbReference>
<keyword evidence="1 4" id="KW-0349">Heme</keyword>
<evidence type="ECO:0000256" key="2">
    <source>
        <dbReference type="ARBA" id="ARBA00022723"/>
    </source>
</evidence>
<sequence>MPVSVRVSAGLICAFLMIPAGSLGARDPGSDNVPKPVNFDRDVRPVFAKHCLSCHGPDKQKGGLRLDRRAEALAGGDSGQAFAPGKPADSPLLARVAAADDTRMPPKGDRLSPSEMAALRAWVEQGAKWPADGSAATSAADWWSFKPVVRSAVPESGNPVDAFVMVKLKEKGLTASVVADRRTLIRRLYFDLIGLPPTPEKVEAFVADPAADVYEKLIDELLASPQYGERWARHWLDVVHFGETHGYDKDQPRPNAWPYRDYVIRALNADKPFARFVREQVAGDVLFPGTVDGIEALGFLAAGPWDLIGHAEVPESKIDGKIARHLDRDDFVANTIGTFMGLTVHCAQCHNHKFDPIAQEDYYRLQAVFAAIDRADKTYDADPKVAAQRAELGAKKRVANEKKAALLAAARAKAGAELVAIEKQLTAATKPATVAKPGEYGYHSQIAAKPDTAKWVQVDLGPGAKIAQIVLRPCHDEFNNIGAGFGFPVRFTIAVSDDAEFKSGVVTITNETTADFSNPGLSPYSTSTAGRTGRYVRVTATKLAPRQNDYILALAELEALDAAGHNLATRKPVTALDSIEAPARWRKTNLTDGLYPPGPPLAAGEIAKLTAHRTALVNAALGEKGAAELATQEAEIRAADTALGKLAGQRRTAYIGTIHTGGGTFVGTGAAGGKPRPVYVLPRGDVTRPGKEVVPGAIVSVPGIVGKFELPTNHNEGDRRAALANWLADPNNPLTWRVMANRVWQYHFGRGLVDTPNDFGKMGQAPTHPELLDYLAADLRDHQSLKKLHKLIVTSNTYKQTSAGNDANAKTDADNRYLWRQNRRKLEAEAVRDSILAVAGKLDLTMGGPSFRDFVVEKPEHSPHYEYHLHDPEDAKCYRRAVYRFVVRSKQEPFMAALDCADPSLAVEKRNQTLTPQQSLAMLNNGLSLTMAKHFAGRVERMAPDDAGRMTAAVRLALGRNPTAAERDALTAYATEFGLANACRVVLNLNEFVFVD</sequence>
<dbReference type="GO" id="GO:0009055">
    <property type="term" value="F:electron transfer activity"/>
    <property type="evidence" value="ECO:0007669"/>
    <property type="project" value="InterPro"/>
</dbReference>
<dbReference type="InterPro" id="IPR036909">
    <property type="entry name" value="Cyt_c-like_dom_sf"/>
</dbReference>
<evidence type="ECO:0000256" key="5">
    <source>
        <dbReference type="SAM" id="SignalP"/>
    </source>
</evidence>
<dbReference type="AlphaFoldDB" id="A0A225DNX3"/>
<feature type="signal peptide" evidence="5">
    <location>
        <begin position="1"/>
        <end position="25"/>
    </location>
</feature>
<dbReference type="GO" id="GO:0046872">
    <property type="term" value="F:metal ion binding"/>
    <property type="evidence" value="ECO:0007669"/>
    <property type="project" value="UniProtKB-KW"/>
</dbReference>
<dbReference type="PROSITE" id="PS51007">
    <property type="entry name" value="CYTC"/>
    <property type="match status" value="1"/>
</dbReference>
<proteinExistence type="predicted"/>
<dbReference type="Gene3D" id="1.10.760.10">
    <property type="entry name" value="Cytochrome c-like domain"/>
    <property type="match status" value="1"/>
</dbReference>
<reference evidence="8" key="1">
    <citation type="submission" date="2017-06" db="EMBL/GenBank/DDBJ databases">
        <title>Genome analysis of Fimbriiglobus ruber SP5, the first member of the order Planctomycetales with confirmed chitinolytic capability.</title>
        <authorList>
            <person name="Ravin N.V."/>
            <person name="Rakitin A.L."/>
            <person name="Ivanova A.A."/>
            <person name="Beletsky A.V."/>
            <person name="Kulichevskaya I.S."/>
            <person name="Mardanov A.V."/>
            <person name="Dedysh S.N."/>
        </authorList>
    </citation>
    <scope>NUCLEOTIDE SEQUENCE [LARGE SCALE GENOMIC DNA]</scope>
    <source>
        <strain evidence="8">SP5</strain>
    </source>
</reference>
<keyword evidence="8" id="KW-1185">Reference proteome</keyword>
<dbReference type="PANTHER" id="PTHR35889">
    <property type="entry name" value="CYCLOINULO-OLIGOSACCHARIDE FRUCTANOTRANSFERASE-RELATED"/>
    <property type="match status" value="1"/>
</dbReference>
<comment type="caution">
    <text evidence="7">The sequence shown here is derived from an EMBL/GenBank/DDBJ whole genome shotgun (WGS) entry which is preliminary data.</text>
</comment>
<dbReference type="InterPro" id="IPR022655">
    <property type="entry name" value="DUF1553"/>
</dbReference>
<accession>A0A225DNX3</accession>
<feature type="chain" id="PRO_5013347719" description="Cytochrome c domain-containing protein" evidence="5">
    <location>
        <begin position="26"/>
        <end position="996"/>
    </location>
</feature>
<dbReference type="InterPro" id="IPR008979">
    <property type="entry name" value="Galactose-bd-like_sf"/>
</dbReference>
<evidence type="ECO:0000256" key="4">
    <source>
        <dbReference type="PROSITE-ProRule" id="PRU00433"/>
    </source>
</evidence>
<keyword evidence="2 4" id="KW-0479">Metal-binding</keyword>
<dbReference type="SUPFAM" id="SSF49785">
    <property type="entry name" value="Galactose-binding domain-like"/>
    <property type="match status" value="1"/>
</dbReference>
<dbReference type="InterPro" id="IPR011429">
    <property type="entry name" value="Cyt_c_Planctomycete-type"/>
</dbReference>
<evidence type="ECO:0000256" key="1">
    <source>
        <dbReference type="ARBA" id="ARBA00022617"/>
    </source>
</evidence>
<dbReference type="Pfam" id="PF07583">
    <property type="entry name" value="PSCyt2"/>
    <property type="match status" value="1"/>
</dbReference>
<evidence type="ECO:0000256" key="3">
    <source>
        <dbReference type="ARBA" id="ARBA00023004"/>
    </source>
</evidence>
<keyword evidence="3 4" id="KW-0408">Iron</keyword>
<name>A0A225DNX3_9BACT</name>
<organism evidence="7 8">
    <name type="scientific">Fimbriiglobus ruber</name>
    <dbReference type="NCBI Taxonomy" id="1908690"/>
    <lineage>
        <taxon>Bacteria</taxon>
        <taxon>Pseudomonadati</taxon>
        <taxon>Planctomycetota</taxon>
        <taxon>Planctomycetia</taxon>
        <taxon>Gemmatales</taxon>
        <taxon>Gemmataceae</taxon>
        <taxon>Fimbriiglobus</taxon>
    </lineage>
</organism>
<dbReference type="Gene3D" id="2.60.120.260">
    <property type="entry name" value="Galactose-binding domain-like"/>
    <property type="match status" value="1"/>
</dbReference>
<dbReference type="GO" id="GO:0020037">
    <property type="term" value="F:heme binding"/>
    <property type="evidence" value="ECO:0007669"/>
    <property type="project" value="InterPro"/>
</dbReference>
<dbReference type="SUPFAM" id="SSF46626">
    <property type="entry name" value="Cytochrome c"/>
    <property type="match status" value="1"/>
</dbReference>
<feature type="domain" description="Cytochrome c" evidence="6">
    <location>
        <begin position="30"/>
        <end position="127"/>
    </location>
</feature>
<dbReference type="RefSeq" id="WP_238602559.1">
    <property type="nucleotide sequence ID" value="NZ_NIDE01000004.1"/>
</dbReference>
<dbReference type="Pfam" id="PF07635">
    <property type="entry name" value="PSCyt1"/>
    <property type="match status" value="1"/>
</dbReference>
<dbReference type="InterPro" id="IPR011444">
    <property type="entry name" value="DUF1549"/>
</dbReference>
<evidence type="ECO:0000259" key="6">
    <source>
        <dbReference type="PROSITE" id="PS51007"/>
    </source>
</evidence>
<dbReference type="InterPro" id="IPR009056">
    <property type="entry name" value="Cyt_c-like_dom"/>
</dbReference>
<gene>
    <name evidence="7" type="ORF">FRUB_02610</name>
</gene>
<dbReference type="EMBL" id="NIDE01000004">
    <property type="protein sequence ID" value="OWK43011.1"/>
    <property type="molecule type" value="Genomic_DNA"/>
</dbReference>
<protein>
    <recommendedName>
        <fullName evidence="6">Cytochrome c domain-containing protein</fullName>
    </recommendedName>
</protein>
<evidence type="ECO:0000313" key="7">
    <source>
        <dbReference type="EMBL" id="OWK43011.1"/>
    </source>
</evidence>
<keyword evidence="5" id="KW-0732">Signal</keyword>
<dbReference type="PANTHER" id="PTHR35889:SF3">
    <property type="entry name" value="F-BOX DOMAIN-CONTAINING PROTEIN"/>
    <property type="match status" value="1"/>
</dbReference>